<dbReference type="SUPFAM" id="SSF53067">
    <property type="entry name" value="Actin-like ATPase domain"/>
    <property type="match status" value="1"/>
</dbReference>
<dbReference type="Proteomes" id="UP000778578">
    <property type="component" value="Unassembled WGS sequence"/>
</dbReference>
<feature type="domain" description="ATPase BadF/BadG/BcrA/BcrD type" evidence="2">
    <location>
        <begin position="11"/>
        <end position="346"/>
    </location>
</feature>
<dbReference type="Pfam" id="PF01869">
    <property type="entry name" value="BcrAD_BadFG"/>
    <property type="match status" value="1"/>
</dbReference>
<dbReference type="InterPro" id="IPR052519">
    <property type="entry name" value="Euk-type_GlcNAc_Kinase"/>
</dbReference>
<reference evidence="3 4" key="1">
    <citation type="submission" date="2021-08" db="EMBL/GenBank/DDBJ databases">
        <title>WGS of actinomycetes from Thailand.</title>
        <authorList>
            <person name="Thawai C."/>
        </authorList>
    </citation>
    <scope>NUCLEOTIDE SEQUENCE [LARGE SCALE GENOMIC DNA]</scope>
    <source>
        <strain evidence="3 4">PLK6-54</strain>
    </source>
</reference>
<proteinExistence type="predicted"/>
<dbReference type="InterPro" id="IPR043129">
    <property type="entry name" value="ATPase_NBD"/>
</dbReference>
<sequence length="353" mass="34229">MSEIYSQPLVIGIDAGGTRSRACLALAEPAPEPGGGPATGSGAASGSGAAPVDPAAAVLSRGSGGPGNALSVGRADLTRHLTDAIAQAVPPAARGRVVAAFGGFAGAAEGLGSERGQGLALSCLADALTANGISGAAVGVGGDTEVALAAAPGAPVDGLVLIAGTGAIATRLAGRKRAAVIDGHGWLLGDEGSGYWLGGRTVRAALEALDGRGPWTALVAAVTAHYLGETALLPAGRLPDFEERWQLSEAVVTRAYGQPPPQLALLSPAAVAAADAGDAVALRLLDEAAALLTASVGALHPLAGEPLVLTGGLLGPGGPLLSRVSARLSGLGLRLYPTADGAPGAAALARTLL</sequence>
<evidence type="ECO:0000313" key="3">
    <source>
        <dbReference type="EMBL" id="MBY8882089.1"/>
    </source>
</evidence>
<organism evidence="3 4">
    <name type="scientific">Actinacidiphila acidipaludis</name>
    <dbReference type="NCBI Taxonomy" id="2873382"/>
    <lineage>
        <taxon>Bacteria</taxon>
        <taxon>Bacillati</taxon>
        <taxon>Actinomycetota</taxon>
        <taxon>Actinomycetes</taxon>
        <taxon>Kitasatosporales</taxon>
        <taxon>Streptomycetaceae</taxon>
        <taxon>Actinacidiphila</taxon>
    </lineage>
</organism>
<name>A0ABS7QJY0_9ACTN</name>
<keyword evidence="4" id="KW-1185">Reference proteome</keyword>
<dbReference type="Gene3D" id="3.30.420.40">
    <property type="match status" value="2"/>
</dbReference>
<dbReference type="InterPro" id="IPR002731">
    <property type="entry name" value="ATPase_BadF"/>
</dbReference>
<dbReference type="RefSeq" id="WP_222968242.1">
    <property type="nucleotide sequence ID" value="NZ_JAINZZ010000062.1"/>
</dbReference>
<dbReference type="PANTHER" id="PTHR43190:SF3">
    <property type="entry name" value="N-ACETYL-D-GLUCOSAMINE KINASE"/>
    <property type="match status" value="1"/>
</dbReference>
<feature type="compositionally biased region" description="Gly residues" evidence="1">
    <location>
        <begin position="33"/>
        <end position="45"/>
    </location>
</feature>
<accession>A0ABS7QJY0</accession>
<feature type="region of interest" description="Disordered" evidence="1">
    <location>
        <begin position="27"/>
        <end position="49"/>
    </location>
</feature>
<evidence type="ECO:0000256" key="1">
    <source>
        <dbReference type="SAM" id="MobiDB-lite"/>
    </source>
</evidence>
<comment type="caution">
    <text evidence="3">The sequence shown here is derived from an EMBL/GenBank/DDBJ whole genome shotgun (WGS) entry which is preliminary data.</text>
</comment>
<evidence type="ECO:0000313" key="4">
    <source>
        <dbReference type="Proteomes" id="UP000778578"/>
    </source>
</evidence>
<protein>
    <submittedName>
        <fullName evidence="3">ATPase</fullName>
    </submittedName>
</protein>
<dbReference type="PANTHER" id="PTHR43190">
    <property type="entry name" value="N-ACETYL-D-GLUCOSAMINE KINASE"/>
    <property type="match status" value="1"/>
</dbReference>
<gene>
    <name evidence="3" type="ORF">K7862_31305</name>
</gene>
<dbReference type="EMBL" id="JAINZZ010000062">
    <property type="protein sequence ID" value="MBY8882089.1"/>
    <property type="molecule type" value="Genomic_DNA"/>
</dbReference>
<evidence type="ECO:0000259" key="2">
    <source>
        <dbReference type="Pfam" id="PF01869"/>
    </source>
</evidence>